<evidence type="ECO:0000256" key="3">
    <source>
        <dbReference type="ARBA" id="ARBA00022771"/>
    </source>
</evidence>
<proteinExistence type="predicted"/>
<sequence length="1361" mass="142506">GSALLPTSRAGPAMGSRASCEAKELDPDAVDADSVGAAADAHCLAVVDKAQLAEACEEYFGLFARSGGGYLTLAELRALVAAVCAAWCLEPPGAQDVSRAFERQRRAAEPGLTREGLAACAGGLLAALLAAHPGGLAAPRAEAVLAARGEVAARGLLHVELPARERPLRSIGVAGVAVVVSEVRCPPGERSALAREEELCCTAVVRREGLLLSRRTARTTASASRGSLSPEGGSRWVFHEELAFDDPVLTDRRGALSCTIQVRRRVGPMCRVLACAEQLPVPSHGRVVAPLVDPASGQRQGEVCFHAGWQCSDHLLQYVASDLVRRYVKAGRWDEARAILQDSGTDAALAVAAFPDSAGRTLLMWAARDPAGTKLLRDLLALSASAWLASDARGATAAHYAALSGSVEALAALLGCGLLPDAAAPGLAGATPLMLAALRGSEEHVLLLLGHGARADRLGDHGASAATWALCGGGMGPRCVGGPAAGCDAVDSWLQAAALPLPQAGAAQVSEAQITRVLALLVPELWSAAPPAALPTAPLGAACVADHALHRVWMSVMEVAAERQPDELLRWLLSDCMKRCCESEAMFNDLLSRVFDAALVRRSETLAARLVCEMRQPEGLTSDGAATSGRGQRVLEAAVDAQMPRLALALIQSERPPQLGEPECAVRVLRLAARGGHEGLMLTTLMRLPAEWRRDSWTEPATPGDGQRASECPACCGPLCDAPRSLRLQPESEGDEPPLACPHFVCGSCVDRLGGRCPLCRADFVEARALPDPAEDPTSWFFFAAGLADPAAWAVFAARRGVGSEGTFLSDRSQSPGSSVLSRSSSSASGGGNAPSWRPEHARSRAATQPSSLPATRGTQAAPAAAATQPAAGGAVEAYISRHDLERVLGATLPLDPQLLSRALDDGLWARWDVDGDGRVSEGDFLDPEGGLLRWLLPHVYELRAVPLSSATEHQLTADRVEWFRLAAGCAPGASHGGPDRIGGAMSRGGALRALLRLARVSSLDHAQVEEARHWISQGWARWDPEGTGEVHVDAFAREGGMADDLLEHLRSTSARRVTRGLAQDGQTPGKHVENLVQLCCYAAGLGGQPHSAGGADGAKEQLRSCAGLCTAARECAQRRWAGMPSAADQTEEFLYVEALPLVMTTMRQHACRCQVVGWACRVLVLLALRLCEAPAAASRPDLWSAFAEVAFDGRGAAALAVRAGIGGVVELSAQVVQPMAALCASPSAAADMAFYDTAAVAALLLRILAGPSHAEEVLGMLARLSPEASTPASRTFSCMVACMMLCDGPGVARQLEALGHHGLPVWSPAAALSPSGVSRGQRVEVCCRGGWHEGTVERPPLQEPSQPRDELWVVDCGPVG</sequence>
<accession>A0ABN9VY51</accession>
<evidence type="ECO:0000256" key="4">
    <source>
        <dbReference type="ARBA" id="ARBA00022833"/>
    </source>
</evidence>
<dbReference type="PANTHER" id="PTHR24203:SF45">
    <property type="entry name" value="ANKYRIN REPEAT DOMAIN 6"/>
    <property type="match status" value="1"/>
</dbReference>
<name>A0ABN9VY51_9DINO</name>
<comment type="caution">
    <text evidence="10">The sequence shown here is derived from an EMBL/GenBank/DDBJ whole genome shotgun (WGS) entry which is preliminary data.</text>
</comment>
<keyword evidence="11" id="KW-1185">Reference proteome</keyword>
<keyword evidence="1" id="KW-0479">Metal-binding</keyword>
<evidence type="ECO:0000313" key="11">
    <source>
        <dbReference type="Proteomes" id="UP001189429"/>
    </source>
</evidence>
<dbReference type="PROSITE" id="PS50088">
    <property type="entry name" value="ANK_REPEAT"/>
    <property type="match status" value="1"/>
</dbReference>
<dbReference type="Proteomes" id="UP001189429">
    <property type="component" value="Unassembled WGS sequence"/>
</dbReference>
<evidence type="ECO:0000256" key="6">
    <source>
        <dbReference type="PROSITE-ProRule" id="PRU00023"/>
    </source>
</evidence>
<evidence type="ECO:0000256" key="7">
    <source>
        <dbReference type="PROSITE-ProRule" id="PRU00175"/>
    </source>
</evidence>
<dbReference type="InterPro" id="IPR018247">
    <property type="entry name" value="EF_Hand_1_Ca_BS"/>
</dbReference>
<feature type="non-terminal residue" evidence="10">
    <location>
        <position position="1"/>
    </location>
</feature>
<evidence type="ECO:0000256" key="1">
    <source>
        <dbReference type="ARBA" id="ARBA00022723"/>
    </source>
</evidence>
<protein>
    <recommendedName>
        <fullName evidence="9">RING-type domain-containing protein</fullName>
    </recommendedName>
</protein>
<keyword evidence="2" id="KW-0677">Repeat</keyword>
<feature type="region of interest" description="Disordered" evidence="8">
    <location>
        <begin position="806"/>
        <end position="868"/>
    </location>
</feature>
<dbReference type="InterPro" id="IPR017907">
    <property type="entry name" value="Znf_RING_CS"/>
</dbReference>
<evidence type="ECO:0000256" key="2">
    <source>
        <dbReference type="ARBA" id="ARBA00022737"/>
    </source>
</evidence>
<dbReference type="InterPro" id="IPR036770">
    <property type="entry name" value="Ankyrin_rpt-contain_sf"/>
</dbReference>
<feature type="repeat" description="ANK" evidence="6">
    <location>
        <begin position="428"/>
        <end position="460"/>
    </location>
</feature>
<reference evidence="10" key="1">
    <citation type="submission" date="2023-10" db="EMBL/GenBank/DDBJ databases">
        <authorList>
            <person name="Chen Y."/>
            <person name="Shah S."/>
            <person name="Dougan E. K."/>
            <person name="Thang M."/>
            <person name="Chan C."/>
        </authorList>
    </citation>
    <scope>NUCLEOTIDE SEQUENCE [LARGE SCALE GENOMIC DNA]</scope>
</reference>
<dbReference type="PROSITE" id="PS00018">
    <property type="entry name" value="EF_HAND_1"/>
    <property type="match status" value="1"/>
</dbReference>
<feature type="non-terminal residue" evidence="10">
    <location>
        <position position="1361"/>
    </location>
</feature>
<dbReference type="PROSITE" id="PS50089">
    <property type="entry name" value="ZF_RING_2"/>
    <property type="match status" value="1"/>
</dbReference>
<feature type="domain" description="RING-type" evidence="9">
    <location>
        <begin position="712"/>
        <end position="761"/>
    </location>
</feature>
<dbReference type="SUPFAM" id="SSF57850">
    <property type="entry name" value="RING/U-box"/>
    <property type="match status" value="1"/>
</dbReference>
<feature type="compositionally biased region" description="Low complexity" evidence="8">
    <location>
        <begin position="813"/>
        <end position="828"/>
    </location>
</feature>
<dbReference type="Pfam" id="PF12796">
    <property type="entry name" value="Ank_2"/>
    <property type="match status" value="1"/>
</dbReference>
<evidence type="ECO:0000313" key="10">
    <source>
        <dbReference type="EMBL" id="CAK0877186.1"/>
    </source>
</evidence>
<organism evidence="10 11">
    <name type="scientific">Prorocentrum cordatum</name>
    <dbReference type="NCBI Taxonomy" id="2364126"/>
    <lineage>
        <taxon>Eukaryota</taxon>
        <taxon>Sar</taxon>
        <taxon>Alveolata</taxon>
        <taxon>Dinophyceae</taxon>
        <taxon>Prorocentrales</taxon>
        <taxon>Prorocentraceae</taxon>
        <taxon>Prorocentrum</taxon>
    </lineage>
</organism>
<evidence type="ECO:0000256" key="8">
    <source>
        <dbReference type="SAM" id="MobiDB-lite"/>
    </source>
</evidence>
<dbReference type="Gene3D" id="1.25.40.20">
    <property type="entry name" value="Ankyrin repeat-containing domain"/>
    <property type="match status" value="1"/>
</dbReference>
<dbReference type="PROSITE" id="PS50297">
    <property type="entry name" value="ANK_REP_REGION"/>
    <property type="match status" value="1"/>
</dbReference>
<dbReference type="PANTHER" id="PTHR24203">
    <property type="entry name" value="ANKYRIN REPEAT FAMILY PROTEIN"/>
    <property type="match status" value="1"/>
</dbReference>
<dbReference type="EMBL" id="CAUYUJ010017710">
    <property type="protein sequence ID" value="CAK0877186.1"/>
    <property type="molecule type" value="Genomic_DNA"/>
</dbReference>
<keyword evidence="5 6" id="KW-0040">ANK repeat</keyword>
<evidence type="ECO:0000259" key="9">
    <source>
        <dbReference type="PROSITE" id="PS50089"/>
    </source>
</evidence>
<dbReference type="SMART" id="SM00248">
    <property type="entry name" value="ANK"/>
    <property type="match status" value="3"/>
</dbReference>
<dbReference type="SUPFAM" id="SSF48403">
    <property type="entry name" value="Ankyrin repeat"/>
    <property type="match status" value="1"/>
</dbReference>
<keyword evidence="4" id="KW-0862">Zinc</keyword>
<feature type="compositionally biased region" description="Low complexity" evidence="8">
    <location>
        <begin position="854"/>
        <end position="868"/>
    </location>
</feature>
<gene>
    <name evidence="10" type="ORF">PCOR1329_LOCUS61308</name>
</gene>
<dbReference type="InterPro" id="IPR001841">
    <property type="entry name" value="Znf_RING"/>
</dbReference>
<dbReference type="PROSITE" id="PS00518">
    <property type="entry name" value="ZF_RING_1"/>
    <property type="match status" value="1"/>
</dbReference>
<dbReference type="InterPro" id="IPR002110">
    <property type="entry name" value="Ankyrin_rpt"/>
</dbReference>
<keyword evidence="3 7" id="KW-0863">Zinc-finger</keyword>
<evidence type="ECO:0000256" key="5">
    <source>
        <dbReference type="ARBA" id="ARBA00023043"/>
    </source>
</evidence>